<reference evidence="1 2" key="1">
    <citation type="submission" date="2020-08" db="EMBL/GenBank/DDBJ databases">
        <title>Genomic Encyclopedia of Type Strains, Phase III (KMG-III): the genomes of soil and plant-associated and newly described type strains.</title>
        <authorList>
            <person name="Whitman W."/>
        </authorList>
    </citation>
    <scope>NUCLEOTIDE SEQUENCE [LARGE SCALE GENOMIC DNA]</scope>
    <source>
        <strain evidence="1 2">CECT 7015</strain>
    </source>
</reference>
<organism evidence="1 2">
    <name type="scientific">Phyllobacterium trifolii</name>
    <dbReference type="NCBI Taxonomy" id="300193"/>
    <lineage>
        <taxon>Bacteria</taxon>
        <taxon>Pseudomonadati</taxon>
        <taxon>Pseudomonadota</taxon>
        <taxon>Alphaproteobacteria</taxon>
        <taxon>Hyphomicrobiales</taxon>
        <taxon>Phyllobacteriaceae</taxon>
        <taxon>Phyllobacterium</taxon>
    </lineage>
</organism>
<comment type="caution">
    <text evidence="1">The sequence shown here is derived from an EMBL/GenBank/DDBJ whole genome shotgun (WGS) entry which is preliminary data.</text>
</comment>
<evidence type="ECO:0000313" key="1">
    <source>
        <dbReference type="EMBL" id="MBB3149261.1"/>
    </source>
</evidence>
<gene>
    <name evidence="1" type="ORF">FHS21_005713</name>
</gene>
<protein>
    <submittedName>
        <fullName evidence="1">Uncharacterized protein</fullName>
    </submittedName>
</protein>
<proteinExistence type="predicted"/>
<evidence type="ECO:0000313" key="2">
    <source>
        <dbReference type="Proteomes" id="UP000554520"/>
    </source>
</evidence>
<dbReference type="Proteomes" id="UP000554520">
    <property type="component" value="Unassembled WGS sequence"/>
</dbReference>
<accession>A0A839UKW2</accession>
<dbReference type="EMBL" id="JACHXN010000029">
    <property type="protein sequence ID" value="MBB3149261.1"/>
    <property type="molecule type" value="Genomic_DNA"/>
</dbReference>
<dbReference type="AlphaFoldDB" id="A0A839UKW2"/>
<name>A0A839UKW2_9HYPH</name>
<sequence length="133" mass="14683">MGPIVTIWVEHPALTLIMLSPCQSGHFLVTREPSGGTRHILASEILEELTIHPTLPFRRAVNYRDPGTPRVTRGDDVTVVDFVQLPILYPRARPDGEEPVAFRVDARDSAAGAPGRLTITTLIGEGNIQRPRR</sequence>
<keyword evidence="2" id="KW-1185">Reference proteome</keyword>